<evidence type="ECO:0000313" key="1">
    <source>
        <dbReference type="EMBL" id="KAJ1896940.1"/>
    </source>
</evidence>
<dbReference type="EMBL" id="JANBPG010000387">
    <property type="protein sequence ID" value="KAJ1896940.1"/>
    <property type="molecule type" value="Genomic_DNA"/>
</dbReference>
<comment type="caution">
    <text evidence="1">The sequence shown here is derived from an EMBL/GenBank/DDBJ whole genome shotgun (WGS) entry which is preliminary data.</text>
</comment>
<sequence length="313" mass="35157">MSFLKSIWQMVLVFTCVFWISISFLYGTGYDPSRHMKAGTVVFRNLDDSEISRTLSSTFIKQFDTPTMPKLLDYTQRSELTTKEEIRKAVWDGDFWIGVVINEGFGQNLTRAYEGGKEYVPTDVVTVFSEESRHYFKVAAVTKAVTGALAALEAPFAQLVFQNAIKQSGTSAAAVLERANPQALVLPFSNTVVNIAPYHFDLSMYILTVSMSLCMVTGAFVPSNMWKTIEEPFFKQVRIPQIIALRFVINMISAAVITMQVIGIIFVFSGPTWDPNAKEFFALYGLILLNTLCFTFFIECMQSLVHPRFLLGG</sequence>
<reference evidence="1" key="1">
    <citation type="submission" date="2022-07" db="EMBL/GenBank/DDBJ databases">
        <title>Phylogenomic reconstructions and comparative analyses of Kickxellomycotina fungi.</title>
        <authorList>
            <person name="Reynolds N.K."/>
            <person name="Stajich J.E."/>
            <person name="Barry K."/>
            <person name="Grigoriev I.V."/>
            <person name="Crous P."/>
            <person name="Smith M.E."/>
        </authorList>
    </citation>
    <scope>NUCLEOTIDE SEQUENCE</scope>
    <source>
        <strain evidence="1">Benny 63K</strain>
    </source>
</reference>
<dbReference type="Proteomes" id="UP001150581">
    <property type="component" value="Unassembled WGS sequence"/>
</dbReference>
<feature type="non-terminal residue" evidence="1">
    <location>
        <position position="313"/>
    </location>
</feature>
<accession>A0ACC1IJ39</accession>
<proteinExistence type="predicted"/>
<organism evidence="1 2">
    <name type="scientific">Kickxella alabastrina</name>
    <dbReference type="NCBI Taxonomy" id="61397"/>
    <lineage>
        <taxon>Eukaryota</taxon>
        <taxon>Fungi</taxon>
        <taxon>Fungi incertae sedis</taxon>
        <taxon>Zoopagomycota</taxon>
        <taxon>Kickxellomycotina</taxon>
        <taxon>Kickxellomycetes</taxon>
        <taxon>Kickxellales</taxon>
        <taxon>Kickxellaceae</taxon>
        <taxon>Kickxella</taxon>
    </lineage>
</organism>
<protein>
    <submittedName>
        <fullName evidence="1">Uncharacterized protein</fullName>
    </submittedName>
</protein>
<keyword evidence="2" id="KW-1185">Reference proteome</keyword>
<evidence type="ECO:0000313" key="2">
    <source>
        <dbReference type="Proteomes" id="UP001150581"/>
    </source>
</evidence>
<gene>
    <name evidence="1" type="ORF">LPJ66_003679</name>
</gene>
<name>A0ACC1IJ39_9FUNG</name>